<dbReference type="GO" id="GO:0046061">
    <property type="term" value="P:dATP catabolic process"/>
    <property type="evidence" value="ECO:0007669"/>
    <property type="project" value="UniProtKB-ARBA"/>
</dbReference>
<dbReference type="Gene3D" id="1.10.150.50">
    <property type="entry name" value="Transcription Factor, Ets-1"/>
    <property type="match status" value="1"/>
</dbReference>
<evidence type="ECO:0000256" key="9">
    <source>
        <dbReference type="ARBA" id="ARBA00023134"/>
    </source>
</evidence>
<evidence type="ECO:0000259" key="19">
    <source>
        <dbReference type="PROSITE" id="PS51831"/>
    </source>
</evidence>
<dbReference type="GO" id="GO:0051289">
    <property type="term" value="P:protein homotetramerization"/>
    <property type="evidence" value="ECO:0007669"/>
    <property type="project" value="UniProtKB-ARBA"/>
</dbReference>
<sequence length="670" mass="76197">MALLNGLASGAVPSVRLRASRVPRYLSWLHTLSEVAMRRADPEQPAKRPRCDSSPRTPQRTPPAAASASPGSELHIDLQTWEVEDVCSYLKGCGFQDKKVLDSFKENEITGPFLPFLDESRLEKLGVSSLEERKNMIACIQELSQSQVELMKVFNDPIHGHIEFHPLLIRIIDTPQFQRLRYIKQLGGGYYVFPGASHNRFEHSLGVGYLAGYLVRTLAEKQPELKISERDMLCVQIAGLCHDLGHGPFSHMFDGRFIPSARRGETWKHEQGSAKMFEHLVNSNELGPIMKNYGLNPEEDIVFIKEQIEGPTSTPIKDCSWPYKGRPAEKSFLYEIVSNKRNGIDVDKWDYFARDCHHLGIQNNFDYKRYVKFVRVCEVEESCGCKMKHICTREKEVGNLYDMFHTRNCLHRRAYQHKISNLIDIMITEAFCKADPYMEILGAKGKKFSISTAIDDMEAFTKLTDNIFLEILYSTDPNLSEARNILRNIECRNLYKYLGETQPNGQDKITGEEYDQLPRDIVNTKPDVPLYAQLKAEDFIVDVINMDYGMKDKNPIDHVHFYCKNNTKHAVKISKDQEVLGSKGTSHQAVSESAVAVAPDKLSFFAPETIPVPRDILLPSWGQTFFCLFGVGLVNCSENTTDPILTTHTWDFTTNTSLRLQVSEYSGLCL</sequence>
<evidence type="ECO:0000256" key="8">
    <source>
        <dbReference type="ARBA" id="ARBA00023118"/>
    </source>
</evidence>
<evidence type="ECO:0000313" key="21">
    <source>
        <dbReference type="Proteomes" id="UP000001075"/>
    </source>
</evidence>
<evidence type="ECO:0000256" key="14">
    <source>
        <dbReference type="ARBA" id="ARBA00049174"/>
    </source>
</evidence>
<keyword evidence="6" id="KW-0235">DNA replication</keyword>
<dbReference type="Gene3D" id="1.10.3210.10">
    <property type="entry name" value="Hypothetical protein af1432"/>
    <property type="match status" value="1"/>
</dbReference>
<feature type="compositionally biased region" description="Basic and acidic residues" evidence="17">
    <location>
        <begin position="39"/>
        <end position="53"/>
    </location>
</feature>
<dbReference type="GO" id="GO:0006260">
    <property type="term" value="P:DNA replication"/>
    <property type="evidence" value="ECO:0007669"/>
    <property type="project" value="UniProtKB-KW"/>
</dbReference>
<comment type="similarity">
    <text evidence="2">Belongs to the SAMHD1 family.</text>
</comment>
<keyword evidence="10" id="KW-0234">DNA repair</keyword>
<dbReference type="PROSITE" id="PS50105">
    <property type="entry name" value="SAM_DOMAIN"/>
    <property type="match status" value="1"/>
</dbReference>
<dbReference type="Proteomes" id="UP000001075">
    <property type="component" value="Unassembled WGS sequence"/>
</dbReference>
<dbReference type="SUPFAM" id="SSF109604">
    <property type="entry name" value="HD-domain/PDEase-like"/>
    <property type="match status" value="1"/>
</dbReference>
<dbReference type="PROSITE" id="PS50231">
    <property type="entry name" value="RICIN_B_LECTIN"/>
    <property type="match status" value="1"/>
</dbReference>
<dbReference type="SMART" id="SM00471">
    <property type="entry name" value="HDc"/>
    <property type="match status" value="1"/>
</dbReference>
<dbReference type="GO" id="GO:0006203">
    <property type="term" value="P:dGTP catabolic process"/>
    <property type="evidence" value="ECO:0007669"/>
    <property type="project" value="TreeGrafter"/>
</dbReference>
<evidence type="ECO:0000259" key="18">
    <source>
        <dbReference type="PROSITE" id="PS50105"/>
    </source>
</evidence>
<gene>
    <name evidence="20" type="ORF">I79_002615</name>
</gene>
<feature type="region of interest" description="Disordered" evidence="17">
    <location>
        <begin position="39"/>
        <end position="72"/>
    </location>
</feature>
<evidence type="ECO:0000256" key="13">
    <source>
        <dbReference type="ARBA" id="ARBA00048183"/>
    </source>
</evidence>
<dbReference type="eggNOG" id="KOG2681">
    <property type="taxonomic scope" value="Eukaryota"/>
</dbReference>
<name>G3GXW9_CRIGR</name>
<dbReference type="InterPro" id="IPR006674">
    <property type="entry name" value="HD_domain"/>
</dbReference>
<comment type="catalytic activity">
    <reaction evidence="14">
        <text>dGTP + H2O = 2'-deoxyguanosine + triphosphate + H(+)</text>
        <dbReference type="Rhea" id="RHEA:15193"/>
        <dbReference type="ChEBI" id="CHEBI:15377"/>
        <dbReference type="ChEBI" id="CHEBI:15378"/>
        <dbReference type="ChEBI" id="CHEBI:17172"/>
        <dbReference type="ChEBI" id="CHEBI:18036"/>
        <dbReference type="ChEBI" id="CHEBI:61429"/>
    </reaction>
    <physiologicalReaction direction="left-to-right" evidence="14">
        <dbReference type="Rhea" id="RHEA:15194"/>
    </physiologicalReaction>
</comment>
<comment type="catalytic activity">
    <reaction evidence="11">
        <text>dCTP + H2O = 2'-deoxycytidine + triphosphate + H(+)</text>
        <dbReference type="Rhea" id="RHEA:80083"/>
        <dbReference type="ChEBI" id="CHEBI:15377"/>
        <dbReference type="ChEBI" id="CHEBI:15378"/>
        <dbReference type="ChEBI" id="CHEBI:15698"/>
        <dbReference type="ChEBI" id="CHEBI:18036"/>
        <dbReference type="ChEBI" id="CHEBI:61481"/>
    </reaction>
    <physiologicalReaction direction="left-to-right" evidence="11">
        <dbReference type="Rhea" id="RHEA:80084"/>
    </physiologicalReaction>
</comment>
<protein>
    <recommendedName>
        <fullName evidence="3">Deoxynucleoside triphosphate triphosphohydrolase SAMHD1</fullName>
    </recommendedName>
    <alternativeName>
        <fullName evidence="16">SAM domain and HD domain-containing protein 1</fullName>
    </alternativeName>
</protein>
<dbReference type="EMBL" id="JH000062">
    <property type="protein sequence ID" value="EGV97972.1"/>
    <property type="molecule type" value="Genomic_DNA"/>
</dbReference>
<evidence type="ECO:0000256" key="6">
    <source>
        <dbReference type="ARBA" id="ARBA00022705"/>
    </source>
</evidence>
<dbReference type="PaxDb" id="10029-XP_007623821.1"/>
<keyword evidence="8" id="KW-0051">Antiviral defense</keyword>
<dbReference type="InterPro" id="IPR003607">
    <property type="entry name" value="HD/PDEase_dom"/>
</dbReference>
<comment type="catalytic activity">
    <reaction evidence="15">
        <text>dTTP + H2O = thymidine + triphosphate + H(+)</text>
        <dbReference type="Rhea" id="RHEA:80079"/>
        <dbReference type="ChEBI" id="CHEBI:15377"/>
        <dbReference type="ChEBI" id="CHEBI:15378"/>
        <dbReference type="ChEBI" id="CHEBI:17748"/>
        <dbReference type="ChEBI" id="CHEBI:18036"/>
        <dbReference type="ChEBI" id="CHEBI:37568"/>
    </reaction>
    <physiologicalReaction direction="left-to-right" evidence="15">
        <dbReference type="Rhea" id="RHEA:80080"/>
    </physiologicalReaction>
</comment>
<dbReference type="InterPro" id="IPR001660">
    <property type="entry name" value="SAM"/>
</dbReference>
<comment type="catalytic activity">
    <reaction evidence="12">
        <text>dATP + H2O = 2'-deoxyadenosine + triphosphate + H(+)</text>
        <dbReference type="Rhea" id="RHEA:67648"/>
        <dbReference type="ChEBI" id="CHEBI:15377"/>
        <dbReference type="ChEBI" id="CHEBI:15378"/>
        <dbReference type="ChEBI" id="CHEBI:17256"/>
        <dbReference type="ChEBI" id="CHEBI:18036"/>
        <dbReference type="ChEBI" id="CHEBI:61404"/>
    </reaction>
    <physiologicalReaction direction="left-to-right" evidence="12">
        <dbReference type="Rhea" id="RHEA:67649"/>
    </physiologicalReaction>
</comment>
<dbReference type="CDD" id="cd09508">
    <property type="entry name" value="SAM_HD"/>
    <property type="match status" value="1"/>
</dbReference>
<evidence type="ECO:0000256" key="4">
    <source>
        <dbReference type="ARBA" id="ARBA00022454"/>
    </source>
</evidence>
<dbReference type="GO" id="GO:0005694">
    <property type="term" value="C:chromosome"/>
    <property type="evidence" value="ECO:0007669"/>
    <property type="project" value="UniProtKB-SubCell"/>
</dbReference>
<evidence type="ECO:0000256" key="2">
    <source>
        <dbReference type="ARBA" id="ARBA00005776"/>
    </source>
</evidence>
<organism evidence="20 21">
    <name type="scientific">Cricetulus griseus</name>
    <name type="common">Chinese hamster</name>
    <name type="synonym">Cricetulus barabensis griseus</name>
    <dbReference type="NCBI Taxonomy" id="10029"/>
    <lineage>
        <taxon>Eukaryota</taxon>
        <taxon>Metazoa</taxon>
        <taxon>Chordata</taxon>
        <taxon>Craniata</taxon>
        <taxon>Vertebrata</taxon>
        <taxon>Euteleostomi</taxon>
        <taxon>Mammalia</taxon>
        <taxon>Eutheria</taxon>
        <taxon>Euarchontoglires</taxon>
        <taxon>Glires</taxon>
        <taxon>Rodentia</taxon>
        <taxon>Myomorpha</taxon>
        <taxon>Muroidea</taxon>
        <taxon>Cricetidae</taxon>
        <taxon>Cricetinae</taxon>
        <taxon>Cricetulus</taxon>
    </lineage>
</organism>
<dbReference type="PROSITE" id="PS51831">
    <property type="entry name" value="HD"/>
    <property type="match status" value="1"/>
</dbReference>
<feature type="compositionally biased region" description="Low complexity" evidence="17">
    <location>
        <begin position="54"/>
        <end position="70"/>
    </location>
</feature>
<dbReference type="GO" id="GO:0051607">
    <property type="term" value="P:defense response to virus"/>
    <property type="evidence" value="ECO:0007669"/>
    <property type="project" value="UniProtKB-KW"/>
</dbReference>
<dbReference type="PANTHER" id="PTHR11373:SF4">
    <property type="entry name" value="DEOXYNUCLEOSIDE TRIPHOSPHATE TRIPHOSPHOHYDROLASE SAMHD1"/>
    <property type="match status" value="1"/>
</dbReference>
<dbReference type="FunFam" id="1.10.3210.10:FF:000015">
    <property type="entry name" value="Deoxynucleoside triphosphate triphosphohydrolase SAMHD1"/>
    <property type="match status" value="1"/>
</dbReference>
<dbReference type="SMART" id="SM00454">
    <property type="entry name" value="SAM"/>
    <property type="match status" value="1"/>
</dbReference>
<keyword evidence="4" id="KW-0158">Chromosome</keyword>
<dbReference type="InParanoid" id="G3GXW9"/>
<proteinExistence type="inferred from homology"/>
<dbReference type="GO" id="GO:0005634">
    <property type="term" value="C:nucleus"/>
    <property type="evidence" value="ECO:0007669"/>
    <property type="project" value="TreeGrafter"/>
</dbReference>
<feature type="domain" description="HD" evidence="19">
    <location>
        <begin position="200"/>
        <end position="352"/>
    </location>
</feature>
<evidence type="ECO:0000256" key="3">
    <source>
        <dbReference type="ARBA" id="ARBA00020285"/>
    </source>
</evidence>
<dbReference type="GO" id="GO:0005525">
    <property type="term" value="F:GTP binding"/>
    <property type="evidence" value="ECO:0007669"/>
    <property type="project" value="UniProtKB-KW"/>
</dbReference>
<evidence type="ECO:0000256" key="11">
    <source>
        <dbReference type="ARBA" id="ARBA00047701"/>
    </source>
</evidence>
<dbReference type="PANTHER" id="PTHR11373">
    <property type="entry name" value="DEOXYNUCLEOSIDE TRIPHOSPHATE TRIPHOSPHOHYDROLASE"/>
    <property type="match status" value="1"/>
</dbReference>
<evidence type="ECO:0000256" key="12">
    <source>
        <dbReference type="ARBA" id="ARBA00047812"/>
    </source>
</evidence>
<dbReference type="FunFam" id="1.10.150.50:FF:000067">
    <property type="entry name" value="SAM and HD domain-containing deoxynucleoside triphosphate triphosphohydrolase 1"/>
    <property type="match status" value="1"/>
</dbReference>
<reference evidence="21" key="1">
    <citation type="journal article" date="2011" name="Nat. Biotechnol.">
        <title>The genomic sequence of the Chinese hamster ovary (CHO)-K1 cell line.</title>
        <authorList>
            <person name="Xu X."/>
            <person name="Nagarajan H."/>
            <person name="Lewis N.E."/>
            <person name="Pan S."/>
            <person name="Cai Z."/>
            <person name="Liu X."/>
            <person name="Chen W."/>
            <person name="Xie M."/>
            <person name="Wang W."/>
            <person name="Hammond S."/>
            <person name="Andersen M.R."/>
            <person name="Neff N."/>
            <person name="Passarelli B."/>
            <person name="Koh W."/>
            <person name="Fan H.C."/>
            <person name="Wang J."/>
            <person name="Gui Y."/>
            <person name="Lee K.H."/>
            <person name="Betenbaugh M.J."/>
            <person name="Quake S.R."/>
            <person name="Famili I."/>
            <person name="Palsson B.O."/>
            <person name="Wang J."/>
        </authorList>
    </citation>
    <scope>NUCLEOTIDE SEQUENCE [LARGE SCALE GENOMIC DNA]</scope>
    <source>
        <strain evidence="21">CHO K1 cell line</strain>
    </source>
</reference>
<evidence type="ECO:0000256" key="17">
    <source>
        <dbReference type="SAM" id="MobiDB-lite"/>
    </source>
</evidence>
<evidence type="ECO:0000313" key="20">
    <source>
        <dbReference type="EMBL" id="EGV97972.1"/>
    </source>
</evidence>
<dbReference type="Pfam" id="PF07647">
    <property type="entry name" value="SAM_2"/>
    <property type="match status" value="1"/>
</dbReference>
<keyword evidence="7" id="KW-0227">DNA damage</keyword>
<evidence type="ECO:0000256" key="15">
    <source>
        <dbReference type="ARBA" id="ARBA00049451"/>
    </source>
</evidence>
<feature type="domain" description="SAM" evidence="18">
    <location>
        <begin position="81"/>
        <end position="146"/>
    </location>
</feature>
<dbReference type="InterPro" id="IPR050135">
    <property type="entry name" value="dGTPase-like"/>
</dbReference>
<dbReference type="FunCoup" id="G3GXW9">
    <property type="interactions" value="1430"/>
</dbReference>
<dbReference type="STRING" id="10029.G3GXW9"/>
<evidence type="ECO:0000256" key="7">
    <source>
        <dbReference type="ARBA" id="ARBA00022763"/>
    </source>
</evidence>
<keyword evidence="9" id="KW-0547">Nucleotide-binding</keyword>
<dbReference type="AlphaFoldDB" id="G3GXW9"/>
<dbReference type="Gene3D" id="3.30.70.2760">
    <property type="match status" value="1"/>
</dbReference>
<dbReference type="InterPro" id="IPR013761">
    <property type="entry name" value="SAM/pointed_sf"/>
</dbReference>
<keyword evidence="5" id="KW-0021">Allosteric enzyme</keyword>
<comment type="subcellular location">
    <subcellularLocation>
        <location evidence="1">Chromosome</location>
    </subcellularLocation>
</comment>
<dbReference type="GO" id="GO:0008832">
    <property type="term" value="F:dGTPase activity"/>
    <property type="evidence" value="ECO:0007669"/>
    <property type="project" value="TreeGrafter"/>
</dbReference>
<dbReference type="SUPFAM" id="SSF47769">
    <property type="entry name" value="SAM/Pointed domain"/>
    <property type="match status" value="1"/>
</dbReference>
<evidence type="ECO:0000256" key="16">
    <source>
        <dbReference type="ARBA" id="ARBA00083016"/>
    </source>
</evidence>
<evidence type="ECO:0000256" key="10">
    <source>
        <dbReference type="ARBA" id="ARBA00023204"/>
    </source>
</evidence>
<dbReference type="CDD" id="cd00077">
    <property type="entry name" value="HDc"/>
    <property type="match status" value="1"/>
</dbReference>
<evidence type="ECO:0000256" key="1">
    <source>
        <dbReference type="ARBA" id="ARBA00004286"/>
    </source>
</evidence>
<dbReference type="GO" id="GO:0006281">
    <property type="term" value="P:DNA repair"/>
    <property type="evidence" value="ECO:0007669"/>
    <property type="project" value="UniProtKB-KW"/>
</dbReference>
<dbReference type="Pfam" id="PF01966">
    <property type="entry name" value="HD"/>
    <property type="match status" value="1"/>
</dbReference>
<dbReference type="GO" id="GO:0060339">
    <property type="term" value="P:negative regulation of type I interferon-mediated signaling pathway"/>
    <property type="evidence" value="ECO:0007669"/>
    <property type="project" value="UniProtKB-ARBA"/>
</dbReference>
<accession>G3GXW9</accession>
<keyword evidence="9" id="KW-0342">GTP-binding</keyword>
<comment type="catalytic activity">
    <reaction evidence="13">
        <text>a 2'-deoxyribonucleoside 5'-triphosphate + H2O = a 2'-deoxyribonucleoside + triphosphate + H(+)</text>
        <dbReference type="Rhea" id="RHEA:46148"/>
        <dbReference type="ChEBI" id="CHEBI:15377"/>
        <dbReference type="ChEBI" id="CHEBI:15378"/>
        <dbReference type="ChEBI" id="CHEBI:18036"/>
        <dbReference type="ChEBI" id="CHEBI:18274"/>
        <dbReference type="ChEBI" id="CHEBI:61560"/>
    </reaction>
    <physiologicalReaction direction="left-to-right" evidence="13">
        <dbReference type="Rhea" id="RHEA:46149"/>
    </physiologicalReaction>
</comment>
<evidence type="ECO:0000256" key="5">
    <source>
        <dbReference type="ARBA" id="ARBA00022533"/>
    </source>
</evidence>